<keyword evidence="5" id="KW-1133">Transmembrane helix</keyword>
<reference evidence="8" key="1">
    <citation type="submission" date="2023-10" db="EMBL/GenBank/DDBJ databases">
        <authorList>
            <person name="Chen Y."/>
            <person name="Shah S."/>
            <person name="Dougan E. K."/>
            <person name="Thang M."/>
            <person name="Chan C."/>
        </authorList>
    </citation>
    <scope>NUCLEOTIDE SEQUENCE [LARGE SCALE GENOMIC DNA]</scope>
</reference>
<gene>
    <name evidence="8" type="ORF">PCOR1329_LOCUS10921</name>
</gene>
<dbReference type="EMBL" id="CAUYUJ010003115">
    <property type="protein sequence ID" value="CAK0803968.1"/>
    <property type="molecule type" value="Genomic_DNA"/>
</dbReference>
<comment type="subcellular location">
    <subcellularLocation>
        <location evidence="1">Cell membrane</location>
        <topology evidence="1">Multi-pass membrane protein</topology>
    </subcellularLocation>
</comment>
<keyword evidence="3" id="KW-1003">Cell membrane</keyword>
<evidence type="ECO:0000256" key="6">
    <source>
        <dbReference type="ARBA" id="ARBA00023065"/>
    </source>
</evidence>
<protein>
    <submittedName>
        <fullName evidence="8">Uncharacterized protein</fullName>
    </submittedName>
</protein>
<accession>A0ABN9QE67</accession>
<evidence type="ECO:0000256" key="4">
    <source>
        <dbReference type="ARBA" id="ARBA00022692"/>
    </source>
</evidence>
<dbReference type="Pfam" id="PF25539">
    <property type="entry name" value="Bestrophin_2"/>
    <property type="match status" value="1"/>
</dbReference>
<dbReference type="Proteomes" id="UP001189429">
    <property type="component" value="Unassembled WGS sequence"/>
</dbReference>
<keyword evidence="7" id="KW-0472">Membrane</keyword>
<sequence length="258" mass="29376">MLRRYVEELSDQVSPCESKVQTPVPQSYVRHSGRLLTVWLVALPLPISYEMHWWTVVIEFLISWGLFGIYEIGLRLEDPFNGQLPVETFIKTSKKEIDERYLALIEKMRQRSGSHERLAVFVGRWAHRCDSRFFRVLQRELLIAAGRNDQRAAALVVVRESVKRWLSARKMLEEKHVARLQLSVSRRPGLPFYIRTRFGTGESITAACVTAVPHCSADGWRCAHSSCACACADHVVYCRKTCAPALPSHCLAMASSSE</sequence>
<keyword evidence="4" id="KW-0812">Transmembrane</keyword>
<keyword evidence="9" id="KW-1185">Reference proteome</keyword>
<evidence type="ECO:0000313" key="9">
    <source>
        <dbReference type="Proteomes" id="UP001189429"/>
    </source>
</evidence>
<proteinExistence type="predicted"/>
<evidence type="ECO:0000256" key="7">
    <source>
        <dbReference type="ARBA" id="ARBA00023136"/>
    </source>
</evidence>
<name>A0ABN9QE67_9DINO</name>
<keyword evidence="2" id="KW-0813">Transport</keyword>
<organism evidence="8 9">
    <name type="scientific">Prorocentrum cordatum</name>
    <dbReference type="NCBI Taxonomy" id="2364126"/>
    <lineage>
        <taxon>Eukaryota</taxon>
        <taxon>Sar</taxon>
        <taxon>Alveolata</taxon>
        <taxon>Dinophyceae</taxon>
        <taxon>Prorocentrales</taxon>
        <taxon>Prorocentraceae</taxon>
        <taxon>Prorocentrum</taxon>
    </lineage>
</organism>
<comment type="caution">
    <text evidence="8">The sequence shown here is derived from an EMBL/GenBank/DDBJ whole genome shotgun (WGS) entry which is preliminary data.</text>
</comment>
<evidence type="ECO:0000256" key="1">
    <source>
        <dbReference type="ARBA" id="ARBA00004651"/>
    </source>
</evidence>
<keyword evidence="6" id="KW-0406">Ion transport</keyword>
<evidence type="ECO:0000256" key="3">
    <source>
        <dbReference type="ARBA" id="ARBA00022475"/>
    </source>
</evidence>
<evidence type="ECO:0000256" key="2">
    <source>
        <dbReference type="ARBA" id="ARBA00022448"/>
    </source>
</evidence>
<dbReference type="PANTHER" id="PTHR33281:SF19">
    <property type="entry name" value="VOLTAGE-DEPENDENT ANION CHANNEL-FORMING PROTEIN YNEE"/>
    <property type="match status" value="1"/>
</dbReference>
<dbReference type="InterPro" id="IPR044669">
    <property type="entry name" value="YneE/VCCN1/2-like"/>
</dbReference>
<evidence type="ECO:0000313" key="8">
    <source>
        <dbReference type="EMBL" id="CAK0803968.1"/>
    </source>
</evidence>
<evidence type="ECO:0000256" key="5">
    <source>
        <dbReference type="ARBA" id="ARBA00022989"/>
    </source>
</evidence>
<dbReference type="PANTHER" id="PTHR33281">
    <property type="entry name" value="UPF0187 PROTEIN YNEE"/>
    <property type="match status" value="1"/>
</dbReference>